<dbReference type="AlphaFoldDB" id="A0A512L5V3"/>
<dbReference type="PANTHER" id="PTHR46577">
    <property type="entry name" value="HTH-TYPE TRANSCRIPTIONAL REGULATORY PROTEIN GABR"/>
    <property type="match status" value="1"/>
</dbReference>
<evidence type="ECO:0000256" key="5">
    <source>
        <dbReference type="ARBA" id="ARBA00023163"/>
    </source>
</evidence>
<name>A0A512L5V3_9PROT</name>
<organism evidence="7 8">
    <name type="scientific">Sulfuriferula plumbiphila</name>
    <dbReference type="NCBI Taxonomy" id="171865"/>
    <lineage>
        <taxon>Bacteria</taxon>
        <taxon>Pseudomonadati</taxon>
        <taxon>Pseudomonadota</taxon>
        <taxon>Betaproteobacteria</taxon>
        <taxon>Nitrosomonadales</taxon>
        <taxon>Sulfuricellaceae</taxon>
        <taxon>Sulfuriferula</taxon>
    </lineage>
</organism>
<dbReference type="EMBL" id="BKAD01000009">
    <property type="protein sequence ID" value="GEP29855.1"/>
    <property type="molecule type" value="Genomic_DNA"/>
</dbReference>
<reference evidence="7 8" key="1">
    <citation type="submission" date="2019-07" db="EMBL/GenBank/DDBJ databases">
        <title>Whole genome shotgun sequence of Thiobacillus plumbophilus NBRC 107929.</title>
        <authorList>
            <person name="Hosoyama A."/>
            <person name="Uohara A."/>
            <person name="Ohji S."/>
            <person name="Ichikawa N."/>
        </authorList>
    </citation>
    <scope>NUCLEOTIDE SEQUENCE [LARGE SCALE GENOMIC DNA]</scope>
    <source>
        <strain evidence="7 8">NBRC 107929</strain>
    </source>
</reference>
<evidence type="ECO:0000259" key="6">
    <source>
        <dbReference type="PROSITE" id="PS50949"/>
    </source>
</evidence>
<keyword evidence="2" id="KW-0663">Pyridoxal phosphate</keyword>
<dbReference type="InterPro" id="IPR036390">
    <property type="entry name" value="WH_DNA-bd_sf"/>
</dbReference>
<dbReference type="InterPro" id="IPR004839">
    <property type="entry name" value="Aminotransferase_I/II_large"/>
</dbReference>
<keyword evidence="5" id="KW-0804">Transcription</keyword>
<dbReference type="InterPro" id="IPR051446">
    <property type="entry name" value="HTH_trans_reg/aminotransferase"/>
</dbReference>
<protein>
    <submittedName>
        <fullName evidence="7">GntR family transcriptional regulator</fullName>
    </submittedName>
</protein>
<sequence>MGIVGKTAAEIFDSIRTLTQTGALTPGQELPTVRDLAATLSVNRNTVSMAYKRLVTAGVAVTQGRLGTVIREQPGPGEQEGSLPGSPLVDLGGGNPNPVWLPDMGAALVRKPYRPRLYGEATVAPELEASARQWLTGDCPDRFEINLTNGAVDAVERLLGAYLVAGDKVAVEDPCFVSNINTLRIAGLQTVGVAVDAHGMRAEALEQALAQGAQAVIVTPRAHNPTGCSLSAARARKLRAVLAHYPHVLVIADDHFSLLAVTDYFDVIPPMAQRWALIRSVSKMLGPDLRLAFVASDEQTSQRLRLRLAPGTNWVSHLLQDVVGACLSSPEVSAQIVQARADYARRRDSLTMALARQGISVTTPAEGLNLWLPLPANSQAAVLELARHGWLVRGGESFGVQGQAHGLRITVSSIDEAGAEAFARVLGHVLGQGYGMSSCSKASRVAAHSTKFIQ</sequence>
<proteinExistence type="inferred from homology"/>
<gene>
    <name evidence="7" type="ORF">TPL01_09930</name>
</gene>
<dbReference type="GO" id="GO:0030170">
    <property type="term" value="F:pyridoxal phosphate binding"/>
    <property type="evidence" value="ECO:0007669"/>
    <property type="project" value="InterPro"/>
</dbReference>
<dbReference type="Proteomes" id="UP000321337">
    <property type="component" value="Unassembled WGS sequence"/>
</dbReference>
<dbReference type="RefSeq" id="WP_147071396.1">
    <property type="nucleotide sequence ID" value="NZ_AP021884.1"/>
</dbReference>
<dbReference type="NCBIfam" id="NF012025">
    <property type="entry name" value="PRK15481.1"/>
    <property type="match status" value="1"/>
</dbReference>
<comment type="similarity">
    <text evidence="1">In the C-terminal section; belongs to the class-I pyridoxal-phosphate-dependent aminotransferase family.</text>
</comment>
<dbReference type="Gene3D" id="3.40.640.10">
    <property type="entry name" value="Type I PLP-dependent aspartate aminotransferase-like (Major domain)"/>
    <property type="match status" value="1"/>
</dbReference>
<accession>A0A512L5V3</accession>
<evidence type="ECO:0000313" key="8">
    <source>
        <dbReference type="Proteomes" id="UP000321337"/>
    </source>
</evidence>
<keyword evidence="3" id="KW-0805">Transcription regulation</keyword>
<evidence type="ECO:0000313" key="7">
    <source>
        <dbReference type="EMBL" id="GEP29855.1"/>
    </source>
</evidence>
<dbReference type="Gene3D" id="1.10.10.10">
    <property type="entry name" value="Winged helix-like DNA-binding domain superfamily/Winged helix DNA-binding domain"/>
    <property type="match status" value="1"/>
</dbReference>
<dbReference type="GO" id="GO:0003677">
    <property type="term" value="F:DNA binding"/>
    <property type="evidence" value="ECO:0007669"/>
    <property type="project" value="UniProtKB-KW"/>
</dbReference>
<evidence type="ECO:0000256" key="3">
    <source>
        <dbReference type="ARBA" id="ARBA00023015"/>
    </source>
</evidence>
<dbReference type="InterPro" id="IPR015421">
    <property type="entry name" value="PyrdxlP-dep_Trfase_major"/>
</dbReference>
<evidence type="ECO:0000256" key="4">
    <source>
        <dbReference type="ARBA" id="ARBA00023125"/>
    </source>
</evidence>
<dbReference type="CDD" id="cd07377">
    <property type="entry name" value="WHTH_GntR"/>
    <property type="match status" value="1"/>
</dbReference>
<keyword evidence="4" id="KW-0238">DNA-binding</keyword>
<keyword evidence="8" id="KW-1185">Reference proteome</keyword>
<dbReference type="SUPFAM" id="SSF46785">
    <property type="entry name" value="Winged helix' DNA-binding domain"/>
    <property type="match status" value="1"/>
</dbReference>
<feature type="domain" description="HTH gntR-type" evidence="6">
    <location>
        <begin position="5"/>
        <end position="73"/>
    </location>
</feature>
<dbReference type="OrthoDB" id="5450856at2"/>
<evidence type="ECO:0000256" key="1">
    <source>
        <dbReference type="ARBA" id="ARBA00005384"/>
    </source>
</evidence>
<dbReference type="CDD" id="cd00609">
    <property type="entry name" value="AAT_like"/>
    <property type="match status" value="1"/>
</dbReference>
<dbReference type="SMART" id="SM00345">
    <property type="entry name" value="HTH_GNTR"/>
    <property type="match status" value="1"/>
</dbReference>
<dbReference type="InterPro" id="IPR000524">
    <property type="entry name" value="Tscrpt_reg_HTH_GntR"/>
</dbReference>
<dbReference type="Pfam" id="PF00392">
    <property type="entry name" value="GntR"/>
    <property type="match status" value="1"/>
</dbReference>
<comment type="caution">
    <text evidence="7">The sequence shown here is derived from an EMBL/GenBank/DDBJ whole genome shotgun (WGS) entry which is preliminary data.</text>
</comment>
<dbReference type="InterPro" id="IPR036388">
    <property type="entry name" value="WH-like_DNA-bd_sf"/>
</dbReference>
<dbReference type="PANTHER" id="PTHR46577:SF1">
    <property type="entry name" value="HTH-TYPE TRANSCRIPTIONAL REGULATORY PROTEIN GABR"/>
    <property type="match status" value="1"/>
</dbReference>
<dbReference type="InterPro" id="IPR015424">
    <property type="entry name" value="PyrdxlP-dep_Trfase"/>
</dbReference>
<dbReference type="Pfam" id="PF00155">
    <property type="entry name" value="Aminotran_1_2"/>
    <property type="match status" value="1"/>
</dbReference>
<evidence type="ECO:0000256" key="2">
    <source>
        <dbReference type="ARBA" id="ARBA00022898"/>
    </source>
</evidence>
<dbReference type="PROSITE" id="PS50949">
    <property type="entry name" value="HTH_GNTR"/>
    <property type="match status" value="1"/>
</dbReference>
<dbReference type="SUPFAM" id="SSF53383">
    <property type="entry name" value="PLP-dependent transferases"/>
    <property type="match status" value="1"/>
</dbReference>
<dbReference type="GO" id="GO:0003700">
    <property type="term" value="F:DNA-binding transcription factor activity"/>
    <property type="evidence" value="ECO:0007669"/>
    <property type="project" value="InterPro"/>
</dbReference>